<reference evidence="2" key="1">
    <citation type="submission" date="2018-05" db="EMBL/GenBank/DDBJ databases">
        <authorList>
            <person name="Lanie J.A."/>
            <person name="Ng W.-L."/>
            <person name="Kazmierczak K.M."/>
            <person name="Andrzejewski T.M."/>
            <person name="Davidsen T.M."/>
            <person name="Wayne K.J."/>
            <person name="Tettelin H."/>
            <person name="Glass J.I."/>
            <person name="Rusch D."/>
            <person name="Podicherti R."/>
            <person name="Tsui H.-C.T."/>
            <person name="Winkler M.E."/>
        </authorList>
    </citation>
    <scope>NUCLEOTIDE SEQUENCE</scope>
</reference>
<feature type="non-terminal residue" evidence="2">
    <location>
        <position position="296"/>
    </location>
</feature>
<feature type="non-terminal residue" evidence="2">
    <location>
        <position position="1"/>
    </location>
</feature>
<evidence type="ECO:0008006" key="3">
    <source>
        <dbReference type="Google" id="ProtNLM"/>
    </source>
</evidence>
<feature type="compositionally biased region" description="Low complexity" evidence="1">
    <location>
        <begin position="176"/>
        <end position="187"/>
    </location>
</feature>
<organism evidence="2">
    <name type="scientific">marine metagenome</name>
    <dbReference type="NCBI Taxonomy" id="408172"/>
    <lineage>
        <taxon>unclassified sequences</taxon>
        <taxon>metagenomes</taxon>
        <taxon>ecological metagenomes</taxon>
    </lineage>
</organism>
<gene>
    <name evidence="2" type="ORF">METZ01_LOCUS381285</name>
</gene>
<feature type="region of interest" description="Disordered" evidence="1">
    <location>
        <begin position="162"/>
        <end position="260"/>
    </location>
</feature>
<name>A0A382U3Y8_9ZZZZ</name>
<protein>
    <recommendedName>
        <fullName evidence="3">Translation initiation factor IF-2 N-terminal domain-containing protein</fullName>
    </recommendedName>
</protein>
<dbReference type="AlphaFoldDB" id="A0A382U3Y8"/>
<feature type="compositionally biased region" description="Low complexity" evidence="1">
    <location>
        <begin position="112"/>
        <end position="125"/>
    </location>
</feature>
<proteinExistence type="predicted"/>
<evidence type="ECO:0000313" key="2">
    <source>
        <dbReference type="EMBL" id="SVD28431.1"/>
    </source>
</evidence>
<feature type="region of interest" description="Disordered" evidence="1">
    <location>
        <begin position="42"/>
        <end position="150"/>
    </location>
</feature>
<feature type="compositionally biased region" description="Low complexity" evidence="1">
    <location>
        <begin position="216"/>
        <end position="230"/>
    </location>
</feature>
<accession>A0A382U3Y8</accession>
<feature type="compositionally biased region" description="Basic and acidic residues" evidence="1">
    <location>
        <begin position="95"/>
        <end position="108"/>
    </location>
</feature>
<evidence type="ECO:0000256" key="1">
    <source>
        <dbReference type="SAM" id="MobiDB-lite"/>
    </source>
</evidence>
<dbReference type="Gene3D" id="1.10.10.2480">
    <property type="match status" value="1"/>
</dbReference>
<dbReference type="EMBL" id="UINC01140970">
    <property type="protein sequence ID" value="SVD28431.1"/>
    <property type="molecule type" value="Genomic_DNA"/>
</dbReference>
<sequence length="296" mass="31711">ELLNTTSQDVVALLKRDHGIDVKSASSTIEEVVARQFVERVATERGLSVPSSATFTSKPKVKRRKTAKSSAQESEPSKPVAKPLPPPRLVKTKHKPPEVEAEEAKAEDSEAIESQPIATPLAAKAPAPPSETPAMRESPRTARVVPSTLRLRVEDQSAPVAPKVVAPAKPEKRLVTTTTPTQPITRPVNPGGVPRVAVAPSHAPLGGPRPLPAQPARPAALPQRPGGMPPRRGRRPPFRPGGRSGKRKHPRVTTAVVPTPLPDITRTVTLAEGMTVKDLADKLEIRAKDVLKKLME</sequence>